<sequence>MKKAASRLKLELKPERFITDYESGIIKAVRKEFGGVVHQGCFFHFLQRINKKLKSYGLWKYYKNNDSLHLYVKKLMAIVLLKVNYMDNAYQLLCDEYPQMKKLKIYTNQINRLLCYYGRQTNNWNESYNSVFKCRAEKPHLSVWAMFDLLITEETAVRLSHHQSAAGKPKKIRRKCYDSSKSIGDQIEDINEKLDNNKIALNSALKSLGGLIGIKYDKYRM</sequence>
<organism evidence="1 4">
    <name type="scientific">Rotaria magnacalcarata</name>
    <dbReference type="NCBI Taxonomy" id="392030"/>
    <lineage>
        <taxon>Eukaryota</taxon>
        <taxon>Metazoa</taxon>
        <taxon>Spiralia</taxon>
        <taxon>Gnathifera</taxon>
        <taxon>Rotifera</taxon>
        <taxon>Eurotatoria</taxon>
        <taxon>Bdelloidea</taxon>
        <taxon>Philodinida</taxon>
        <taxon>Philodinidae</taxon>
        <taxon>Rotaria</taxon>
    </lineage>
</organism>
<reference evidence="1" key="1">
    <citation type="submission" date="2021-02" db="EMBL/GenBank/DDBJ databases">
        <authorList>
            <person name="Nowell W R."/>
        </authorList>
    </citation>
    <scope>NUCLEOTIDE SEQUENCE</scope>
</reference>
<dbReference type="EMBL" id="CAJOBF010002019">
    <property type="protein sequence ID" value="CAF4003758.1"/>
    <property type="molecule type" value="Genomic_DNA"/>
</dbReference>
<gene>
    <name evidence="1" type="ORF">CJN711_LOCUS11588</name>
    <name evidence="3" type="ORF">UXM345_LOCUS16336</name>
    <name evidence="2" type="ORF">XDN619_LOCUS19100</name>
</gene>
<evidence type="ECO:0000313" key="3">
    <source>
        <dbReference type="EMBL" id="CAF4003758.1"/>
    </source>
</evidence>
<dbReference type="Proteomes" id="UP000663887">
    <property type="component" value="Unassembled WGS sequence"/>
</dbReference>
<evidence type="ECO:0000313" key="4">
    <source>
        <dbReference type="Proteomes" id="UP000663855"/>
    </source>
</evidence>
<comment type="caution">
    <text evidence="1">The sequence shown here is derived from an EMBL/GenBank/DDBJ whole genome shotgun (WGS) entry which is preliminary data.</text>
</comment>
<dbReference type="Proteomes" id="UP000663842">
    <property type="component" value="Unassembled WGS sequence"/>
</dbReference>
<dbReference type="EMBL" id="CAJNOV010004949">
    <property type="protein sequence ID" value="CAF1192498.1"/>
    <property type="molecule type" value="Genomic_DNA"/>
</dbReference>
<dbReference type="AlphaFoldDB" id="A0A814VRH9"/>
<accession>A0A814VRH9</accession>
<evidence type="ECO:0008006" key="5">
    <source>
        <dbReference type="Google" id="ProtNLM"/>
    </source>
</evidence>
<protein>
    <recommendedName>
        <fullName evidence="5">MULE transposase domain-containing protein</fullName>
    </recommendedName>
</protein>
<dbReference type="EMBL" id="CAJNRG010008321">
    <property type="protein sequence ID" value="CAF2103222.1"/>
    <property type="molecule type" value="Genomic_DNA"/>
</dbReference>
<proteinExistence type="predicted"/>
<dbReference type="Proteomes" id="UP000663855">
    <property type="component" value="Unassembled WGS sequence"/>
</dbReference>
<evidence type="ECO:0000313" key="1">
    <source>
        <dbReference type="EMBL" id="CAF1192498.1"/>
    </source>
</evidence>
<name>A0A814VRH9_9BILA</name>
<evidence type="ECO:0000313" key="2">
    <source>
        <dbReference type="EMBL" id="CAF2103222.1"/>
    </source>
</evidence>